<dbReference type="Proteomes" id="UP000325577">
    <property type="component" value="Linkage Group LG2"/>
</dbReference>
<reference evidence="8 9" key="1">
    <citation type="submission" date="2019-09" db="EMBL/GenBank/DDBJ databases">
        <title>A chromosome-level genome assembly of the Chinese tupelo Nyssa sinensis.</title>
        <authorList>
            <person name="Yang X."/>
            <person name="Kang M."/>
            <person name="Yang Y."/>
            <person name="Xiong H."/>
            <person name="Wang M."/>
            <person name="Zhang Z."/>
            <person name="Wang Z."/>
            <person name="Wu H."/>
            <person name="Ma T."/>
            <person name="Liu J."/>
            <person name="Xi Z."/>
        </authorList>
    </citation>
    <scope>NUCLEOTIDE SEQUENCE [LARGE SCALE GENOMIC DNA]</scope>
    <source>
        <strain evidence="8">J267</strain>
        <tissue evidence="8">Leaf</tissue>
    </source>
</reference>
<sequence length="86" mass="9495">MLAKERSVDMYKLSAYLISRNTSNLPLEVILDVLFLVIVYFMAGTNKAFVAFSLTYLKAIFLSIIAAQPLEPSPAGNCLDVDIPPQ</sequence>
<evidence type="ECO:0000259" key="7">
    <source>
        <dbReference type="Pfam" id="PF01061"/>
    </source>
</evidence>
<proteinExistence type="predicted"/>
<dbReference type="AlphaFoldDB" id="A0A5J5AQV4"/>
<evidence type="ECO:0000313" key="9">
    <source>
        <dbReference type="Proteomes" id="UP000325577"/>
    </source>
</evidence>
<organism evidence="8 9">
    <name type="scientific">Nyssa sinensis</name>
    <dbReference type="NCBI Taxonomy" id="561372"/>
    <lineage>
        <taxon>Eukaryota</taxon>
        <taxon>Viridiplantae</taxon>
        <taxon>Streptophyta</taxon>
        <taxon>Embryophyta</taxon>
        <taxon>Tracheophyta</taxon>
        <taxon>Spermatophyta</taxon>
        <taxon>Magnoliopsida</taxon>
        <taxon>eudicotyledons</taxon>
        <taxon>Gunneridae</taxon>
        <taxon>Pentapetalae</taxon>
        <taxon>asterids</taxon>
        <taxon>Cornales</taxon>
        <taxon>Nyssaceae</taxon>
        <taxon>Nyssa</taxon>
    </lineage>
</organism>
<evidence type="ECO:0000256" key="1">
    <source>
        <dbReference type="ARBA" id="ARBA00004141"/>
    </source>
</evidence>
<gene>
    <name evidence="8" type="ORF">F0562_006536</name>
</gene>
<dbReference type="PANTHER" id="PTHR48041">
    <property type="entry name" value="ABC TRANSPORTER G FAMILY MEMBER 28"/>
    <property type="match status" value="1"/>
</dbReference>
<dbReference type="GO" id="GO:0016020">
    <property type="term" value="C:membrane"/>
    <property type="evidence" value="ECO:0007669"/>
    <property type="project" value="UniProtKB-SubCell"/>
</dbReference>
<keyword evidence="4 6" id="KW-1133">Transmembrane helix</keyword>
<name>A0A5J5AQV4_9ASTE</name>
<comment type="subcellular location">
    <subcellularLocation>
        <location evidence="1">Membrane</location>
        <topology evidence="1">Multi-pass membrane protein</topology>
    </subcellularLocation>
</comment>
<dbReference type="InterPro" id="IPR013525">
    <property type="entry name" value="ABC2_TM"/>
</dbReference>
<evidence type="ECO:0000256" key="4">
    <source>
        <dbReference type="ARBA" id="ARBA00022989"/>
    </source>
</evidence>
<dbReference type="InterPro" id="IPR050352">
    <property type="entry name" value="ABCG_transporters"/>
</dbReference>
<evidence type="ECO:0000256" key="3">
    <source>
        <dbReference type="ARBA" id="ARBA00022692"/>
    </source>
</evidence>
<keyword evidence="9" id="KW-1185">Reference proteome</keyword>
<protein>
    <recommendedName>
        <fullName evidence="7">ABC-2 type transporter transmembrane domain-containing protein</fullName>
    </recommendedName>
</protein>
<feature type="transmembrane region" description="Helical" evidence="6">
    <location>
        <begin position="49"/>
        <end position="67"/>
    </location>
</feature>
<accession>A0A5J5AQV4</accession>
<keyword evidence="3 6" id="KW-0812">Transmembrane</keyword>
<dbReference type="EMBL" id="CM018043">
    <property type="protein sequence ID" value="KAA8531747.1"/>
    <property type="molecule type" value="Genomic_DNA"/>
</dbReference>
<dbReference type="OrthoDB" id="66620at2759"/>
<dbReference type="PANTHER" id="PTHR48041:SF66">
    <property type="entry name" value="ABC TRANSPORTER G FAMILY MEMBER 22-LIKE ISOFORM X1"/>
    <property type="match status" value="1"/>
</dbReference>
<keyword evidence="5 6" id="KW-0472">Membrane</keyword>
<keyword evidence="2" id="KW-0813">Transport</keyword>
<evidence type="ECO:0000256" key="2">
    <source>
        <dbReference type="ARBA" id="ARBA00022448"/>
    </source>
</evidence>
<feature type="domain" description="ABC-2 type transporter transmembrane" evidence="7">
    <location>
        <begin position="2"/>
        <end position="67"/>
    </location>
</feature>
<evidence type="ECO:0000313" key="8">
    <source>
        <dbReference type="EMBL" id="KAA8531747.1"/>
    </source>
</evidence>
<evidence type="ECO:0000256" key="6">
    <source>
        <dbReference type="SAM" id="Phobius"/>
    </source>
</evidence>
<evidence type="ECO:0000256" key="5">
    <source>
        <dbReference type="ARBA" id="ARBA00023136"/>
    </source>
</evidence>
<dbReference type="GO" id="GO:0140359">
    <property type="term" value="F:ABC-type transporter activity"/>
    <property type="evidence" value="ECO:0007669"/>
    <property type="project" value="InterPro"/>
</dbReference>
<dbReference type="Pfam" id="PF01061">
    <property type="entry name" value="ABC2_membrane"/>
    <property type="match status" value="1"/>
</dbReference>
<feature type="transmembrane region" description="Helical" evidence="6">
    <location>
        <begin position="25"/>
        <end position="43"/>
    </location>
</feature>